<keyword evidence="3" id="KW-1185">Reference proteome</keyword>
<dbReference type="AlphaFoldDB" id="A0A0S4LFK0"/>
<feature type="region of interest" description="Disordered" evidence="1">
    <location>
        <begin position="1"/>
        <end position="33"/>
    </location>
</feature>
<dbReference type="Proteomes" id="UP000198736">
    <property type="component" value="Unassembled WGS sequence"/>
</dbReference>
<dbReference type="STRING" id="1742973.COMA2_20259"/>
<reference evidence="3" key="1">
    <citation type="submission" date="2015-10" db="EMBL/GenBank/DDBJ databases">
        <authorList>
            <person name="Luecker S."/>
            <person name="Luecker S."/>
        </authorList>
    </citation>
    <scope>NUCLEOTIDE SEQUENCE [LARGE SCALE GENOMIC DNA]</scope>
</reference>
<proteinExistence type="predicted"/>
<gene>
    <name evidence="2" type="ORF">COMA2_20259</name>
</gene>
<protein>
    <submittedName>
        <fullName evidence="2">Uncharacterized protein</fullName>
    </submittedName>
</protein>
<dbReference type="EMBL" id="CZPZ01000012">
    <property type="protein sequence ID" value="CUS35421.1"/>
    <property type="molecule type" value="Genomic_DNA"/>
</dbReference>
<organism evidence="2 3">
    <name type="scientific">Candidatus Nitrospira nitrificans</name>
    <dbReference type="NCBI Taxonomy" id="1742973"/>
    <lineage>
        <taxon>Bacteria</taxon>
        <taxon>Pseudomonadati</taxon>
        <taxon>Nitrospirota</taxon>
        <taxon>Nitrospiria</taxon>
        <taxon>Nitrospirales</taxon>
        <taxon>Nitrospiraceae</taxon>
        <taxon>Nitrospira</taxon>
    </lineage>
</organism>
<feature type="compositionally biased region" description="Polar residues" evidence="1">
    <location>
        <begin position="21"/>
        <end position="33"/>
    </location>
</feature>
<accession>A0A0S4LFK0</accession>
<evidence type="ECO:0000313" key="3">
    <source>
        <dbReference type="Proteomes" id="UP000198736"/>
    </source>
</evidence>
<evidence type="ECO:0000313" key="2">
    <source>
        <dbReference type="EMBL" id="CUS35421.1"/>
    </source>
</evidence>
<name>A0A0S4LFK0_9BACT</name>
<evidence type="ECO:0000256" key="1">
    <source>
        <dbReference type="SAM" id="MobiDB-lite"/>
    </source>
</evidence>
<sequence>MPVHVKPATHDVMPNHAWQAPYTQTHSPVPTHE</sequence>